<proteinExistence type="predicted"/>
<organism evidence="1 2">
    <name type="scientific">Sporanaerobium hydrogeniformans</name>
    <dbReference type="NCBI Taxonomy" id="3072179"/>
    <lineage>
        <taxon>Bacteria</taxon>
        <taxon>Bacillati</taxon>
        <taxon>Bacillota</taxon>
        <taxon>Clostridia</taxon>
        <taxon>Lachnospirales</taxon>
        <taxon>Lachnospiraceae</taxon>
        <taxon>Sporanaerobium</taxon>
    </lineage>
</organism>
<name>A0AC61DAH2_9FIRM</name>
<evidence type="ECO:0000313" key="1">
    <source>
        <dbReference type="EMBL" id="PHV69731.1"/>
    </source>
</evidence>
<dbReference type="Proteomes" id="UP000224460">
    <property type="component" value="Unassembled WGS sequence"/>
</dbReference>
<evidence type="ECO:0000313" key="2">
    <source>
        <dbReference type="Proteomes" id="UP000224460"/>
    </source>
</evidence>
<keyword evidence="2" id="KW-1185">Reference proteome</keyword>
<reference evidence="1" key="1">
    <citation type="submission" date="2017-10" db="EMBL/GenBank/DDBJ databases">
        <title>Genome sequence of cellulolytic Lachnospiraceae bacterium XHS1971 isolated from hotspring sediment.</title>
        <authorList>
            <person name="Vasudevan G."/>
            <person name="Joshi A.J."/>
            <person name="Hivarkar S."/>
            <person name="Lanjekar V.B."/>
            <person name="Dhakephalkar P.K."/>
            <person name="Dagar S."/>
        </authorList>
    </citation>
    <scope>NUCLEOTIDE SEQUENCE</scope>
    <source>
        <strain evidence="1">XHS1971</strain>
    </source>
</reference>
<dbReference type="EMBL" id="PEDL01000019">
    <property type="protein sequence ID" value="PHV69731.1"/>
    <property type="molecule type" value="Genomic_DNA"/>
</dbReference>
<protein>
    <submittedName>
        <fullName evidence="1">Uncharacterized protein</fullName>
    </submittedName>
</protein>
<comment type="caution">
    <text evidence="1">The sequence shown here is derived from an EMBL/GenBank/DDBJ whole genome shotgun (WGS) entry which is preliminary data.</text>
</comment>
<accession>A0AC61DAH2</accession>
<gene>
    <name evidence="1" type="ORF">CS063_14125</name>
</gene>
<sequence>MIKIGTVKEMDKVKTLPIKVVEAIKDSLVILDEAYGAKRNIEGDLGGFVLVIENEKDIEVVKKMNLDIYKDIPEYVDKMLISSEEMWVKVLFLLSNDYAVVIVGKESIIQMNKLNF</sequence>